<protein>
    <submittedName>
        <fullName evidence="2">Uncharacterized protein</fullName>
    </submittedName>
</protein>
<proteinExistence type="predicted"/>
<keyword evidence="1" id="KW-0732">Signal</keyword>
<reference evidence="2 3" key="1">
    <citation type="submission" date="2024-02" db="EMBL/GenBank/DDBJ databases">
        <title>Chromosome-scale genome assembly of the rough periwinkle Littorina saxatilis.</title>
        <authorList>
            <person name="De Jode A."/>
            <person name="Faria R."/>
            <person name="Formenti G."/>
            <person name="Sims Y."/>
            <person name="Smith T.P."/>
            <person name="Tracey A."/>
            <person name="Wood J.M.D."/>
            <person name="Zagrodzka Z.B."/>
            <person name="Johannesson K."/>
            <person name="Butlin R.K."/>
            <person name="Leder E.H."/>
        </authorList>
    </citation>
    <scope>NUCLEOTIDE SEQUENCE [LARGE SCALE GENOMIC DNA]</scope>
    <source>
        <strain evidence="2">Snail1</strain>
        <tissue evidence="2">Muscle</tissue>
    </source>
</reference>
<dbReference type="Proteomes" id="UP001374579">
    <property type="component" value="Unassembled WGS sequence"/>
</dbReference>
<dbReference type="EMBL" id="JBAMIC010000011">
    <property type="protein sequence ID" value="KAK7101285.1"/>
    <property type="molecule type" value="Genomic_DNA"/>
</dbReference>
<dbReference type="AlphaFoldDB" id="A0AAN9GC00"/>
<name>A0AAN9GC00_9CAEN</name>
<evidence type="ECO:0000313" key="2">
    <source>
        <dbReference type="EMBL" id="KAK7101285.1"/>
    </source>
</evidence>
<sequence>MRVPLCFAVVVTVLALVSTAPMEGEDPVGRRPLQDAGLRKGVMVSADDHNECDCRGGACLGDNGKCFCRCKYKRDLSTLKNENPRGVDWWSL</sequence>
<accession>A0AAN9GC00</accession>
<comment type="caution">
    <text evidence="2">The sequence shown here is derived from an EMBL/GenBank/DDBJ whole genome shotgun (WGS) entry which is preliminary data.</text>
</comment>
<feature type="signal peptide" evidence="1">
    <location>
        <begin position="1"/>
        <end position="19"/>
    </location>
</feature>
<feature type="chain" id="PRO_5042861732" evidence="1">
    <location>
        <begin position="20"/>
        <end position="92"/>
    </location>
</feature>
<evidence type="ECO:0000256" key="1">
    <source>
        <dbReference type="SAM" id="SignalP"/>
    </source>
</evidence>
<gene>
    <name evidence="2" type="ORF">V1264_024086</name>
</gene>
<organism evidence="2 3">
    <name type="scientific">Littorina saxatilis</name>
    <dbReference type="NCBI Taxonomy" id="31220"/>
    <lineage>
        <taxon>Eukaryota</taxon>
        <taxon>Metazoa</taxon>
        <taxon>Spiralia</taxon>
        <taxon>Lophotrochozoa</taxon>
        <taxon>Mollusca</taxon>
        <taxon>Gastropoda</taxon>
        <taxon>Caenogastropoda</taxon>
        <taxon>Littorinimorpha</taxon>
        <taxon>Littorinoidea</taxon>
        <taxon>Littorinidae</taxon>
        <taxon>Littorina</taxon>
    </lineage>
</organism>
<keyword evidence="3" id="KW-1185">Reference proteome</keyword>
<evidence type="ECO:0000313" key="3">
    <source>
        <dbReference type="Proteomes" id="UP001374579"/>
    </source>
</evidence>